<feature type="transmembrane region" description="Helical" evidence="1">
    <location>
        <begin position="39"/>
        <end position="56"/>
    </location>
</feature>
<dbReference type="RefSeq" id="WP_057739348.1">
    <property type="nucleotide sequence ID" value="NZ_AZDQ01000043.1"/>
</dbReference>
<keyword evidence="1" id="KW-0472">Membrane</keyword>
<accession>A0A2K9HJT1</accession>
<evidence type="ECO:0000256" key="1">
    <source>
        <dbReference type="SAM" id="Phobius"/>
    </source>
</evidence>
<evidence type="ECO:0000313" key="3">
    <source>
        <dbReference type="Proteomes" id="UP000234653"/>
    </source>
</evidence>
<protein>
    <submittedName>
        <fullName evidence="2">Uncharacterized protein</fullName>
    </submittedName>
</protein>
<keyword evidence="1" id="KW-1133">Transmembrane helix</keyword>
<name>A0A2K9HJT1_9LACO</name>
<proteinExistence type="predicted"/>
<keyword evidence="1" id="KW-0812">Transmembrane</keyword>
<keyword evidence="3" id="KW-1185">Reference proteome</keyword>
<dbReference type="STRING" id="1423720.FC67_GL001662"/>
<evidence type="ECO:0000313" key="2">
    <source>
        <dbReference type="EMBL" id="AUI71035.1"/>
    </source>
</evidence>
<reference evidence="2 3" key="1">
    <citation type="submission" date="2016-12" db="EMBL/GenBank/DDBJ databases">
        <title>The whole genome sequencing and assembly of Lactobacillus alimentarius DSM 20249T strain.</title>
        <authorList>
            <person name="Lee Y.-J."/>
            <person name="Yi H."/>
            <person name="Bahn Y.-S."/>
            <person name="Kim J.F."/>
            <person name="Lee D.-W."/>
        </authorList>
    </citation>
    <scope>NUCLEOTIDE SEQUENCE [LARGE SCALE GENOMIC DNA]</scope>
    <source>
        <strain evidence="2 3">DSM 20249</strain>
    </source>
</reference>
<organism evidence="2 3">
    <name type="scientific">Companilactobacillus alimentarius DSM 20249</name>
    <dbReference type="NCBI Taxonomy" id="1423720"/>
    <lineage>
        <taxon>Bacteria</taxon>
        <taxon>Bacillati</taxon>
        <taxon>Bacillota</taxon>
        <taxon>Bacilli</taxon>
        <taxon>Lactobacillales</taxon>
        <taxon>Lactobacillaceae</taxon>
        <taxon>Companilactobacillus</taxon>
    </lineage>
</organism>
<feature type="transmembrane region" description="Helical" evidence="1">
    <location>
        <begin position="16"/>
        <end position="33"/>
    </location>
</feature>
<dbReference type="Proteomes" id="UP000234653">
    <property type="component" value="Chromosome"/>
</dbReference>
<dbReference type="OrthoDB" id="2316276at2"/>
<gene>
    <name evidence="2" type="ORF">LA20249_01940</name>
</gene>
<dbReference type="AlphaFoldDB" id="A0A2K9HJT1"/>
<sequence length="180" mass="21191">MTNSIEFGKKINRRPIMISLILSLIAGGIGAYFDFKLAISLFLLVLIFMLFIYYPNNLSVLFGHWQVEKHGISYYKMDSYFDRLKMTLLPDITEFQFISFSQVKSYYVIEQKEKFDLTNILTINPTRQSIFPWLRKPFYLVLVVNGGQIKLDLSWTQLHDRKNSLYRLSNALKVIDQKIN</sequence>
<dbReference type="EMBL" id="CP018867">
    <property type="protein sequence ID" value="AUI71035.1"/>
    <property type="molecule type" value="Genomic_DNA"/>
</dbReference>
<dbReference type="KEGG" id="lali:LA20249_01940"/>